<dbReference type="PANTHER" id="PTHR43504">
    <property type="entry name" value="ISOCITRATE DEHYDROGENASE [NADP]"/>
    <property type="match status" value="1"/>
</dbReference>
<comment type="cofactor">
    <cofactor evidence="20">
        <name>Mg(2+)</name>
        <dbReference type="ChEBI" id="CHEBI:18420"/>
    </cofactor>
    <cofactor evidence="20">
        <name>Mn(2+)</name>
        <dbReference type="ChEBI" id="CHEBI:29035"/>
    </cofactor>
    <text evidence="20">Binds 1 Mg(2+) or Mn(2+) ion per subunit.</text>
</comment>
<evidence type="ECO:0000256" key="16">
    <source>
        <dbReference type="ARBA" id="ARBA00031098"/>
    </source>
</evidence>
<dbReference type="NCBIfam" id="NF005425">
    <property type="entry name" value="PRK07006.1"/>
    <property type="match status" value="1"/>
</dbReference>
<comment type="cofactor">
    <cofactor evidence="1">
        <name>Mn(2+)</name>
        <dbReference type="ChEBI" id="CHEBI:29035"/>
    </cofactor>
</comment>
<sequence>MAKIEMIDGKLSVPNNPEIPYINGDGVGIDISPAMIEVVNAAVAKSYAGEKKIVWQELLAGEKAFETTGDYLPEATLTSLTENLIAIKGPLMTPIGGGFRSLNVTLRQNFDLFANVRPVAYFTGVASPVKHPENVNMTIFRENTEDIYAGIEFESESADALRLIEILKSDFGINKIRFDKTSAIGIKPVSPDGTKRLVRAAFDHAVANGNTRVTLVHKGNIMKFTEGGFKKWGYEVASEYPTFTVNEFNDIKALEGIDAANVAKAEALASGKIYVDDAIADNFLQQILLNPSDYQVVATLNLNGDYISDALAAQVGGIGISPGANINFITGHAIFEATHGTAPDIAGLGLANPSSLILSSVMMLDFMGWGEAALLVKSALAKAIASGQTTRDLGGQLTTAEFTQAIIANI</sequence>
<evidence type="ECO:0000256" key="9">
    <source>
        <dbReference type="ARBA" id="ARBA00022842"/>
    </source>
</evidence>
<protein>
    <recommendedName>
        <fullName evidence="5">Isocitrate dehydrogenase [NADP]</fullName>
        <ecNumber evidence="4">1.1.1.42</ecNumber>
    </recommendedName>
    <alternativeName>
        <fullName evidence="14">IDP</fullName>
    </alternativeName>
    <alternativeName>
        <fullName evidence="15">NADP(+)-specific ICDH</fullName>
    </alternativeName>
    <alternativeName>
        <fullName evidence="16">Oxalosuccinate decarboxylase</fullName>
    </alternativeName>
</protein>
<evidence type="ECO:0000256" key="2">
    <source>
        <dbReference type="ARBA" id="ARBA00007769"/>
    </source>
</evidence>
<feature type="binding site" evidence="20">
    <location>
        <position position="305"/>
    </location>
    <ligand>
        <name>Mg(2+)</name>
        <dbReference type="ChEBI" id="CHEBI:18420"/>
    </ligand>
</feature>
<comment type="similarity">
    <text evidence="2">Belongs to the isocitrate and isopropylmalate dehydrogenases family.</text>
</comment>
<dbReference type="EMBL" id="JXJT01000003">
    <property type="protein sequence ID" value="PCS04329.1"/>
    <property type="molecule type" value="Genomic_DNA"/>
</dbReference>
<feature type="domain" description="Isopropylmalate dehydrogenase-like" evidence="23">
    <location>
        <begin position="18"/>
        <end position="406"/>
    </location>
</feature>
<dbReference type="SMART" id="SM01329">
    <property type="entry name" value="Iso_dh"/>
    <property type="match status" value="1"/>
</dbReference>
<evidence type="ECO:0000256" key="12">
    <source>
        <dbReference type="ARBA" id="ARBA00023211"/>
    </source>
</evidence>
<dbReference type="EMBL" id="FPKS01000001">
    <property type="protein sequence ID" value="SFZ70315.1"/>
    <property type="molecule type" value="Genomic_DNA"/>
</dbReference>
<evidence type="ECO:0000256" key="7">
    <source>
        <dbReference type="ARBA" id="ARBA00022532"/>
    </source>
</evidence>
<keyword evidence="6" id="KW-0329">Glyoxylate bypass</keyword>
<evidence type="ECO:0000256" key="13">
    <source>
        <dbReference type="ARBA" id="ARBA00023554"/>
    </source>
</evidence>
<keyword evidence="11" id="KW-0560">Oxidoreductase</keyword>
<evidence type="ECO:0000256" key="6">
    <source>
        <dbReference type="ARBA" id="ARBA00022435"/>
    </source>
</evidence>
<keyword evidence="8" id="KW-0479">Metal-binding</keyword>
<dbReference type="Gene3D" id="3.40.718.10">
    <property type="entry name" value="Isopropylmalate Dehydrogenase"/>
    <property type="match status" value="1"/>
</dbReference>
<dbReference type="AlphaFoldDB" id="A0A1K2H3R5"/>
<proteinExistence type="inferred from homology"/>
<dbReference type="Proteomes" id="UP000218979">
    <property type="component" value="Unassembled WGS sequence"/>
</dbReference>
<evidence type="ECO:0000256" key="14">
    <source>
        <dbReference type="ARBA" id="ARBA00029765"/>
    </source>
</evidence>
<keyword evidence="9 20" id="KW-0460">Magnesium</keyword>
<evidence type="ECO:0000313" key="24">
    <source>
        <dbReference type="EMBL" id="PCS04329.1"/>
    </source>
</evidence>
<evidence type="ECO:0000256" key="15">
    <source>
        <dbReference type="ARBA" id="ARBA00029990"/>
    </source>
</evidence>
<dbReference type="GO" id="GO:0000287">
    <property type="term" value="F:magnesium ion binding"/>
    <property type="evidence" value="ECO:0007669"/>
    <property type="project" value="InterPro"/>
</dbReference>
<accession>A0A1K2H3R5</accession>
<dbReference type="Proteomes" id="UP000185655">
    <property type="component" value="Unassembled WGS sequence"/>
</dbReference>
<evidence type="ECO:0000256" key="10">
    <source>
        <dbReference type="ARBA" id="ARBA00022857"/>
    </source>
</evidence>
<evidence type="ECO:0000313" key="25">
    <source>
        <dbReference type="EMBL" id="SFZ70315.1"/>
    </source>
</evidence>
<dbReference type="GO" id="GO:0006097">
    <property type="term" value="P:glyoxylate cycle"/>
    <property type="evidence" value="ECO:0007669"/>
    <property type="project" value="UniProtKB-KW"/>
</dbReference>
<keyword evidence="7" id="KW-0816">Tricarboxylic acid cycle</keyword>
<dbReference type="InterPro" id="IPR019818">
    <property type="entry name" value="IsoCit/isopropylmalate_DH_CS"/>
</dbReference>
<feature type="site" description="Critical for catalysis" evidence="21">
    <location>
        <position position="218"/>
    </location>
</feature>
<evidence type="ECO:0000256" key="17">
    <source>
        <dbReference type="ARBA" id="ARBA00046127"/>
    </source>
</evidence>
<gene>
    <name evidence="24" type="ORF">RR45_GL001263</name>
    <name evidence="25" type="ORF">SAMN02746068_00170</name>
</gene>
<name>A0A1K2H3R5_9LACT</name>
<evidence type="ECO:0000256" key="19">
    <source>
        <dbReference type="PIRSR" id="PIRSR604439-2"/>
    </source>
</evidence>
<evidence type="ECO:0000259" key="23">
    <source>
        <dbReference type="SMART" id="SM01329"/>
    </source>
</evidence>
<organism evidence="25 26">
    <name type="scientific">Pseudolactococcus chungangensis CAU 28 = DSM 22330</name>
    <dbReference type="NCBI Taxonomy" id="1122154"/>
    <lineage>
        <taxon>Bacteria</taxon>
        <taxon>Bacillati</taxon>
        <taxon>Bacillota</taxon>
        <taxon>Bacilli</taxon>
        <taxon>Lactobacillales</taxon>
        <taxon>Streptococcaceae</taxon>
        <taxon>Pseudolactococcus</taxon>
    </lineage>
</organism>
<evidence type="ECO:0000256" key="3">
    <source>
        <dbReference type="ARBA" id="ARBA00011738"/>
    </source>
</evidence>
<feature type="binding site" evidence="19">
    <location>
        <position position="352"/>
    </location>
    <ligand>
        <name>NADP(+)</name>
        <dbReference type="ChEBI" id="CHEBI:58349"/>
    </ligand>
</feature>
<dbReference type="GO" id="GO:0051287">
    <property type="term" value="F:NAD binding"/>
    <property type="evidence" value="ECO:0007669"/>
    <property type="project" value="InterPro"/>
</dbReference>
<dbReference type="RefSeq" id="WP_031365644.1">
    <property type="nucleotide sequence ID" value="NZ_FPKS01000001.1"/>
</dbReference>
<feature type="modified residue" description="N6-succinyllysine" evidence="22">
    <location>
        <position position="88"/>
    </location>
</feature>
<dbReference type="OrthoDB" id="9806254at2"/>
<evidence type="ECO:0000313" key="27">
    <source>
        <dbReference type="Proteomes" id="UP000218979"/>
    </source>
</evidence>
<feature type="modified residue" description="N6-acetyllysine" evidence="22">
    <location>
        <position position="130"/>
    </location>
</feature>
<evidence type="ECO:0000256" key="4">
    <source>
        <dbReference type="ARBA" id="ARBA00013013"/>
    </source>
</evidence>
<evidence type="ECO:0000256" key="20">
    <source>
        <dbReference type="PIRSR" id="PIRSR604439-3"/>
    </source>
</evidence>
<evidence type="ECO:0000256" key="11">
    <source>
        <dbReference type="ARBA" id="ARBA00023002"/>
    </source>
</evidence>
<evidence type="ECO:0000256" key="22">
    <source>
        <dbReference type="PIRSR" id="PIRSR604439-5"/>
    </source>
</evidence>
<feature type="binding site" evidence="18">
    <location>
        <position position="141"/>
    </location>
    <ligand>
        <name>D-threo-isocitrate</name>
        <dbReference type="ChEBI" id="CHEBI:15562"/>
    </ligand>
</feature>
<keyword evidence="10 19" id="KW-0521">NADP</keyword>
<feature type="site" description="Critical for catalysis" evidence="21">
    <location>
        <position position="148"/>
    </location>
</feature>
<dbReference type="EC" id="1.1.1.42" evidence="4"/>
<comment type="function">
    <text evidence="17">Catalyzes the oxidative decarboxylation of isocitrate to 2-oxoglutarate and carbon dioxide with the concomitant reduction of NADP(+).</text>
</comment>
<comment type="catalytic activity">
    <reaction evidence="13">
        <text>D-threo-isocitrate + NADP(+) = 2-oxoglutarate + CO2 + NADPH</text>
        <dbReference type="Rhea" id="RHEA:19629"/>
        <dbReference type="ChEBI" id="CHEBI:15562"/>
        <dbReference type="ChEBI" id="CHEBI:16526"/>
        <dbReference type="ChEBI" id="CHEBI:16810"/>
        <dbReference type="ChEBI" id="CHEBI:57783"/>
        <dbReference type="ChEBI" id="CHEBI:58349"/>
        <dbReference type="EC" id="1.1.1.42"/>
    </reaction>
</comment>
<evidence type="ECO:0000313" key="26">
    <source>
        <dbReference type="Proteomes" id="UP000185655"/>
    </source>
</evidence>
<reference evidence="25 26" key="2">
    <citation type="submission" date="2016-11" db="EMBL/GenBank/DDBJ databases">
        <authorList>
            <person name="Jaros S."/>
            <person name="Januszkiewicz K."/>
            <person name="Wedrychowicz H."/>
        </authorList>
    </citation>
    <scope>NUCLEOTIDE SEQUENCE [LARGE SCALE GENOMIC DNA]</scope>
    <source>
        <strain evidence="25 26">DSM 22330</strain>
    </source>
</reference>
<evidence type="ECO:0000256" key="8">
    <source>
        <dbReference type="ARBA" id="ARBA00022723"/>
    </source>
</evidence>
<evidence type="ECO:0000256" key="18">
    <source>
        <dbReference type="PIRSR" id="PIRSR604439-1"/>
    </source>
</evidence>
<dbReference type="PANTHER" id="PTHR43504:SF1">
    <property type="entry name" value="ISOCITRATE DEHYDROGENASE [NADP]"/>
    <property type="match status" value="1"/>
</dbReference>
<evidence type="ECO:0000256" key="21">
    <source>
        <dbReference type="PIRSR" id="PIRSR604439-4"/>
    </source>
</evidence>
<reference evidence="24 27" key="1">
    <citation type="submission" date="2014-12" db="EMBL/GenBank/DDBJ databases">
        <title>Draft genome sequences of 10 type strains of Lactococcus.</title>
        <authorList>
            <person name="Sun Z."/>
            <person name="Zhong Z."/>
            <person name="Liu W."/>
            <person name="Zhang W."/>
            <person name="Zhang H."/>
        </authorList>
    </citation>
    <scope>NUCLEOTIDE SEQUENCE [LARGE SCALE GENOMIC DNA]</scope>
    <source>
        <strain evidence="24 27">DSM 22330</strain>
    </source>
</reference>
<keyword evidence="12 20" id="KW-0464">Manganese</keyword>
<feature type="binding site" evidence="18">
    <location>
        <position position="117"/>
    </location>
    <ligand>
        <name>D-threo-isocitrate</name>
        <dbReference type="ChEBI" id="CHEBI:15562"/>
    </ligand>
</feature>
<comment type="subunit">
    <text evidence="3">Homodimer.</text>
</comment>
<dbReference type="InterPro" id="IPR024084">
    <property type="entry name" value="IsoPropMal-DH-like_dom"/>
</dbReference>
<evidence type="ECO:0000256" key="5">
    <source>
        <dbReference type="ARBA" id="ARBA00019562"/>
    </source>
</evidence>
<feature type="binding site" evidence="18">
    <location>
        <position position="107"/>
    </location>
    <ligand>
        <name>D-threo-isocitrate</name>
        <dbReference type="ChEBI" id="CHEBI:15562"/>
    </ligand>
</feature>
<dbReference type="STRING" id="1122154.SAMN02746068_00170"/>
<feature type="modified residue" description="Phosphoserine" evidence="22">
    <location>
        <position position="101"/>
    </location>
</feature>
<feature type="modified residue" description="N6-succinyllysine" evidence="22">
    <location>
        <position position="230"/>
    </location>
</feature>
<feature type="binding site" evidence="18">
    <location>
        <position position="101"/>
    </location>
    <ligand>
        <name>D-threo-isocitrate</name>
        <dbReference type="ChEBI" id="CHEBI:15562"/>
    </ligand>
</feature>
<dbReference type="GO" id="GO:0006099">
    <property type="term" value="P:tricarboxylic acid cycle"/>
    <property type="evidence" value="ECO:0007669"/>
    <property type="project" value="UniProtKB-KW"/>
</dbReference>
<dbReference type="InterPro" id="IPR004439">
    <property type="entry name" value="Isocitrate_DH_NADP_dimer_prok"/>
</dbReference>
<keyword evidence="27" id="KW-1185">Reference proteome</keyword>
<dbReference type="PROSITE" id="PS00470">
    <property type="entry name" value="IDH_IMDH"/>
    <property type="match status" value="1"/>
</dbReference>
<dbReference type="Pfam" id="PF00180">
    <property type="entry name" value="Iso_dh"/>
    <property type="match status" value="1"/>
</dbReference>
<dbReference type="SUPFAM" id="SSF53659">
    <property type="entry name" value="Isocitrate/Isopropylmalate dehydrogenase-like"/>
    <property type="match status" value="1"/>
</dbReference>
<evidence type="ECO:0000256" key="1">
    <source>
        <dbReference type="ARBA" id="ARBA00001936"/>
    </source>
</evidence>
<feature type="binding site" evidence="18">
    <location>
        <position position="103"/>
    </location>
    <ligand>
        <name>D-threo-isocitrate</name>
        <dbReference type="ChEBI" id="CHEBI:15562"/>
    </ligand>
</feature>
<dbReference type="GO" id="GO:0004450">
    <property type="term" value="F:isocitrate dehydrogenase (NADP+) activity"/>
    <property type="evidence" value="ECO:0007669"/>
    <property type="project" value="UniProtKB-EC"/>
</dbReference>